<dbReference type="Pfam" id="PF10502">
    <property type="entry name" value="Peptidase_S26"/>
    <property type="match status" value="1"/>
</dbReference>
<dbReference type="PROSITE" id="PS00761">
    <property type="entry name" value="SPASE_I_3"/>
    <property type="match status" value="1"/>
</dbReference>
<evidence type="ECO:0000256" key="1">
    <source>
        <dbReference type="ARBA" id="ARBA00000677"/>
    </source>
</evidence>
<evidence type="ECO:0000313" key="10">
    <source>
        <dbReference type="Proteomes" id="UP000430345"/>
    </source>
</evidence>
<keyword evidence="7" id="KW-0472">Membrane</keyword>
<dbReference type="InterPro" id="IPR000223">
    <property type="entry name" value="Pept_S26A_signal_pept_1"/>
</dbReference>
<comment type="caution">
    <text evidence="9">The sequence shown here is derived from an EMBL/GenBank/DDBJ whole genome shotgun (WGS) entry which is preliminary data.</text>
</comment>
<keyword evidence="5 7" id="KW-0378">Hydrolase</keyword>
<dbReference type="OrthoDB" id="9802919at2"/>
<evidence type="ECO:0000256" key="4">
    <source>
        <dbReference type="ARBA" id="ARBA00013208"/>
    </source>
</evidence>
<evidence type="ECO:0000256" key="6">
    <source>
        <dbReference type="PIRSR" id="PIRSR600223-1"/>
    </source>
</evidence>
<evidence type="ECO:0000256" key="5">
    <source>
        <dbReference type="ARBA" id="ARBA00022801"/>
    </source>
</evidence>
<dbReference type="PRINTS" id="PR00727">
    <property type="entry name" value="LEADERPTASE"/>
</dbReference>
<proteinExistence type="inferred from homology"/>
<protein>
    <recommendedName>
        <fullName evidence="4 7">Signal peptidase I</fullName>
        <ecNumber evidence="4 7">3.4.21.89</ecNumber>
    </recommendedName>
</protein>
<keyword evidence="7" id="KW-0645">Protease</keyword>
<dbReference type="AlphaFoldDB" id="A0A6I1MK96"/>
<dbReference type="InterPro" id="IPR019757">
    <property type="entry name" value="Pept_S26A_signal_pept_1_Lys-AS"/>
</dbReference>
<dbReference type="InterPro" id="IPR019758">
    <property type="entry name" value="Pept_S26A_signal_pept_1_CS"/>
</dbReference>
<dbReference type="GO" id="GO:0009003">
    <property type="term" value="F:signal peptidase activity"/>
    <property type="evidence" value="ECO:0007669"/>
    <property type="project" value="UniProtKB-EC"/>
</dbReference>
<evidence type="ECO:0000256" key="2">
    <source>
        <dbReference type="ARBA" id="ARBA00004401"/>
    </source>
</evidence>
<evidence type="ECO:0000256" key="7">
    <source>
        <dbReference type="RuleBase" id="RU362042"/>
    </source>
</evidence>
<dbReference type="EC" id="3.4.21.89" evidence="4 7"/>
<keyword evidence="7" id="KW-1133">Transmembrane helix</keyword>
<dbReference type="GO" id="GO:0005886">
    <property type="term" value="C:plasma membrane"/>
    <property type="evidence" value="ECO:0007669"/>
    <property type="project" value="UniProtKB-SubCell"/>
</dbReference>
<organism evidence="9 10">
    <name type="scientific">Clostridium tarantellae</name>
    <dbReference type="NCBI Taxonomy" id="39493"/>
    <lineage>
        <taxon>Bacteria</taxon>
        <taxon>Bacillati</taxon>
        <taxon>Bacillota</taxon>
        <taxon>Clostridia</taxon>
        <taxon>Eubacteriales</taxon>
        <taxon>Clostridiaceae</taxon>
        <taxon>Clostridium</taxon>
    </lineage>
</organism>
<sequence length="174" mass="19804">MNKETIKKSFLLDWIVPIAAAVILALLINHFVLFKISVPTESMVPTVEAGDQLFVTRIYNPNKIKRGDIVVFKSEEFEDLLLKRVIGLPGDHVEVKEDGSVYINGEYLSEPYVKNVDYKAGIFDVPEGKFLMFGDNRANSNDSRYWHNPYVDGSEIKAKARIIVYPFNRIGLVH</sequence>
<dbReference type="NCBIfam" id="TIGR02227">
    <property type="entry name" value="sigpep_I_bact"/>
    <property type="match status" value="1"/>
</dbReference>
<dbReference type="Gene3D" id="2.10.109.10">
    <property type="entry name" value="Umud Fragment, subunit A"/>
    <property type="match status" value="1"/>
</dbReference>
<dbReference type="GO" id="GO:0006465">
    <property type="term" value="P:signal peptide processing"/>
    <property type="evidence" value="ECO:0007669"/>
    <property type="project" value="InterPro"/>
</dbReference>
<dbReference type="RefSeq" id="WP_152887378.1">
    <property type="nucleotide sequence ID" value="NZ_WHJC01000013.1"/>
</dbReference>
<dbReference type="EMBL" id="WHJC01000013">
    <property type="protein sequence ID" value="MPQ42602.1"/>
    <property type="molecule type" value="Genomic_DNA"/>
</dbReference>
<comment type="similarity">
    <text evidence="3 7">Belongs to the peptidase S26 family.</text>
</comment>
<dbReference type="CDD" id="cd06530">
    <property type="entry name" value="S26_SPase_I"/>
    <property type="match status" value="1"/>
</dbReference>
<feature type="active site" evidence="6">
    <location>
        <position position="83"/>
    </location>
</feature>
<accession>A0A6I1MK96</accession>
<keyword evidence="10" id="KW-1185">Reference proteome</keyword>
<comment type="subcellular location">
    <subcellularLocation>
        <location evidence="2">Cell membrane</location>
        <topology evidence="2">Single-pass type II membrane protein</topology>
    </subcellularLocation>
    <subcellularLocation>
        <location evidence="7">Membrane</location>
        <topology evidence="7">Single-pass type II membrane protein</topology>
    </subcellularLocation>
</comment>
<name>A0A6I1MK96_9CLOT</name>
<dbReference type="PROSITE" id="PS00760">
    <property type="entry name" value="SPASE_I_2"/>
    <property type="match status" value="1"/>
</dbReference>
<feature type="domain" description="Peptidase S26" evidence="8">
    <location>
        <begin position="12"/>
        <end position="165"/>
    </location>
</feature>
<keyword evidence="7" id="KW-0812">Transmembrane</keyword>
<dbReference type="GO" id="GO:0004252">
    <property type="term" value="F:serine-type endopeptidase activity"/>
    <property type="evidence" value="ECO:0007669"/>
    <property type="project" value="InterPro"/>
</dbReference>
<dbReference type="SUPFAM" id="SSF51306">
    <property type="entry name" value="LexA/Signal peptidase"/>
    <property type="match status" value="1"/>
</dbReference>
<dbReference type="InterPro" id="IPR019533">
    <property type="entry name" value="Peptidase_S26"/>
</dbReference>
<dbReference type="InterPro" id="IPR036286">
    <property type="entry name" value="LexA/Signal_pep-like_sf"/>
</dbReference>
<dbReference type="PANTHER" id="PTHR43390">
    <property type="entry name" value="SIGNAL PEPTIDASE I"/>
    <property type="match status" value="1"/>
</dbReference>
<gene>
    <name evidence="9" type="primary">lepB</name>
    <name evidence="9" type="ORF">GBZ86_02370</name>
</gene>
<dbReference type="Proteomes" id="UP000430345">
    <property type="component" value="Unassembled WGS sequence"/>
</dbReference>
<evidence type="ECO:0000313" key="9">
    <source>
        <dbReference type="EMBL" id="MPQ42602.1"/>
    </source>
</evidence>
<feature type="transmembrane region" description="Helical" evidence="7">
    <location>
        <begin position="12"/>
        <end position="34"/>
    </location>
</feature>
<comment type="catalytic activity">
    <reaction evidence="1 7">
        <text>Cleavage of hydrophobic, N-terminal signal or leader sequences from secreted and periplasmic proteins.</text>
        <dbReference type="EC" id="3.4.21.89"/>
    </reaction>
</comment>
<dbReference type="PANTHER" id="PTHR43390:SF1">
    <property type="entry name" value="CHLOROPLAST PROCESSING PEPTIDASE"/>
    <property type="match status" value="1"/>
</dbReference>
<evidence type="ECO:0000256" key="3">
    <source>
        <dbReference type="ARBA" id="ARBA00009370"/>
    </source>
</evidence>
<reference evidence="9 10" key="1">
    <citation type="submission" date="2019-10" db="EMBL/GenBank/DDBJ databases">
        <title>The Genome Sequence of Clostridium tarantellae Isolated from Fish Brain.</title>
        <authorList>
            <person name="Bano L."/>
            <person name="Kiel M."/>
            <person name="Sales G."/>
            <person name="Doxey A.C."/>
            <person name="Mansfield M.J."/>
            <person name="Schiavone M."/>
            <person name="Rossetto O."/>
            <person name="Pirazzini M."/>
            <person name="Dobrindt U."/>
            <person name="Montecucco C."/>
        </authorList>
    </citation>
    <scope>NUCLEOTIDE SEQUENCE [LARGE SCALE GENOMIC DNA]</scope>
    <source>
        <strain evidence="9 10">DSM 3997</strain>
    </source>
</reference>
<feature type="active site" evidence="6">
    <location>
        <position position="42"/>
    </location>
</feature>
<evidence type="ECO:0000259" key="8">
    <source>
        <dbReference type="Pfam" id="PF10502"/>
    </source>
</evidence>